<evidence type="ECO:0000256" key="3">
    <source>
        <dbReference type="PROSITE-ProRule" id="PRU00023"/>
    </source>
</evidence>
<evidence type="ECO:0000313" key="6">
    <source>
        <dbReference type="Proteomes" id="UP000053237"/>
    </source>
</evidence>
<evidence type="ECO:0000256" key="2">
    <source>
        <dbReference type="ARBA" id="ARBA00023043"/>
    </source>
</evidence>
<keyword evidence="6" id="KW-1185">Reference proteome</keyword>
<feature type="repeat" description="ANK" evidence="3">
    <location>
        <begin position="44"/>
        <end position="76"/>
    </location>
</feature>
<gene>
    <name evidence="5" type="ORF">BN9_084920</name>
</gene>
<dbReference type="STRING" id="65357.A0A024GLV6"/>
<evidence type="ECO:0000256" key="4">
    <source>
        <dbReference type="SAM" id="MobiDB-lite"/>
    </source>
</evidence>
<dbReference type="PROSITE" id="PS50088">
    <property type="entry name" value="ANK_REPEAT"/>
    <property type="match status" value="1"/>
</dbReference>
<reference evidence="5 6" key="1">
    <citation type="submission" date="2012-05" db="EMBL/GenBank/DDBJ databases">
        <title>Recombination and specialization in a pathogen metapopulation.</title>
        <authorList>
            <person name="Gardiner A."/>
            <person name="Kemen E."/>
            <person name="Schultz-Larsen T."/>
            <person name="MacLean D."/>
            <person name="Van Oosterhout C."/>
            <person name="Jones J.D.G."/>
        </authorList>
    </citation>
    <scope>NUCLEOTIDE SEQUENCE [LARGE SCALE GENOMIC DNA]</scope>
    <source>
        <strain evidence="5 6">Ac Nc2</strain>
    </source>
</reference>
<keyword evidence="1" id="KW-0677">Repeat</keyword>
<evidence type="ECO:0000313" key="5">
    <source>
        <dbReference type="EMBL" id="CCI47485.1"/>
    </source>
</evidence>
<dbReference type="PANTHER" id="PTHR24198">
    <property type="entry name" value="ANKYRIN REPEAT AND PROTEIN KINASE DOMAIN-CONTAINING PROTEIN"/>
    <property type="match status" value="1"/>
</dbReference>
<dbReference type="Pfam" id="PF13637">
    <property type="entry name" value="Ank_4"/>
    <property type="match status" value="1"/>
</dbReference>
<dbReference type="InterPro" id="IPR036770">
    <property type="entry name" value="Ankyrin_rpt-contain_sf"/>
</dbReference>
<organism evidence="5 6">
    <name type="scientific">Albugo candida</name>
    <dbReference type="NCBI Taxonomy" id="65357"/>
    <lineage>
        <taxon>Eukaryota</taxon>
        <taxon>Sar</taxon>
        <taxon>Stramenopiles</taxon>
        <taxon>Oomycota</taxon>
        <taxon>Peronosporomycetes</taxon>
        <taxon>Albuginales</taxon>
        <taxon>Albuginaceae</taxon>
        <taxon>Albugo</taxon>
    </lineage>
</organism>
<dbReference type="EMBL" id="CAIX01000172">
    <property type="protein sequence ID" value="CCI47485.1"/>
    <property type="molecule type" value="Genomic_DNA"/>
</dbReference>
<protein>
    <submittedName>
        <fullName evidence="5">Uncharacterized protein</fullName>
    </submittedName>
</protein>
<name>A0A024GLV6_9STRA</name>
<feature type="compositionally biased region" description="Low complexity" evidence="4">
    <location>
        <begin position="327"/>
        <end position="342"/>
    </location>
</feature>
<dbReference type="PANTHER" id="PTHR24198:SF165">
    <property type="entry name" value="ANKYRIN REPEAT-CONTAINING PROTEIN-RELATED"/>
    <property type="match status" value="1"/>
</dbReference>
<comment type="caution">
    <text evidence="5">The sequence shown here is derived from an EMBL/GenBank/DDBJ whole genome shotgun (WGS) entry which is preliminary data.</text>
</comment>
<dbReference type="SMART" id="SM00248">
    <property type="entry name" value="ANK"/>
    <property type="match status" value="2"/>
</dbReference>
<dbReference type="AlphaFoldDB" id="A0A024GLV6"/>
<dbReference type="InterPro" id="IPR002110">
    <property type="entry name" value="Ankyrin_rpt"/>
</dbReference>
<evidence type="ECO:0000256" key="1">
    <source>
        <dbReference type="ARBA" id="ARBA00022737"/>
    </source>
</evidence>
<sequence length="401" mass="44346">MNLLQQKSNQFLRDAILEENIDKARRYLTLKLGKADVSAITESGGFSMLHCASLMGNTQIVLMLLQLGADLMALTDDGYSALDLAIWKGHLQVIELLRSQGCVAPIKEPESLNGYVILHLGHRATVVDYQPIVSMQNRSLRALYYEDTRQCLLVNLWSGIDYRIIGLNPHYEELRKLDFTYAEAIHAITPQDLQKKQVEQQEEEIYDALLQGQAFFDDDSDSEEENEIKDVIEIRVPPGPLGVLLNSGIQDCAVIHGFVDIPGGGRGPIETHGSVYPGMYIIGINEVNASLMSLQQVTRLLGKLGRKEKVIRFATFRPVNSKAAVAETPETLPSHPSTSPLPIASNQDGFDHHRTDIQAKVTDKNESGCETKVASVSQNENECAYCGVPASAHTSELCPYK</sequence>
<dbReference type="Proteomes" id="UP000053237">
    <property type="component" value="Unassembled WGS sequence"/>
</dbReference>
<feature type="region of interest" description="Disordered" evidence="4">
    <location>
        <begin position="324"/>
        <end position="350"/>
    </location>
</feature>
<dbReference type="Gene3D" id="1.25.40.20">
    <property type="entry name" value="Ankyrin repeat-containing domain"/>
    <property type="match status" value="1"/>
</dbReference>
<keyword evidence="2 3" id="KW-0040">ANK repeat</keyword>
<dbReference type="InParanoid" id="A0A024GLV6"/>
<dbReference type="PROSITE" id="PS50297">
    <property type="entry name" value="ANK_REP_REGION"/>
    <property type="match status" value="1"/>
</dbReference>
<accession>A0A024GLV6</accession>
<proteinExistence type="predicted"/>
<dbReference type="OrthoDB" id="539213at2759"/>
<dbReference type="SUPFAM" id="SSF48403">
    <property type="entry name" value="Ankyrin repeat"/>
    <property type="match status" value="1"/>
</dbReference>